<dbReference type="GO" id="GO:0061630">
    <property type="term" value="F:ubiquitin protein ligase activity"/>
    <property type="evidence" value="ECO:0007669"/>
    <property type="project" value="TreeGrafter"/>
</dbReference>
<name>A0A7I9VKY3_9BACT</name>
<dbReference type="InterPro" id="IPR050952">
    <property type="entry name" value="TRIM-NHL_E3_ligases"/>
</dbReference>
<evidence type="ECO:0000313" key="3">
    <source>
        <dbReference type="Proteomes" id="UP000503640"/>
    </source>
</evidence>
<evidence type="ECO:0008006" key="4">
    <source>
        <dbReference type="Google" id="ProtNLM"/>
    </source>
</evidence>
<dbReference type="GO" id="GO:0043161">
    <property type="term" value="P:proteasome-mediated ubiquitin-dependent protein catabolic process"/>
    <property type="evidence" value="ECO:0007669"/>
    <property type="project" value="TreeGrafter"/>
</dbReference>
<organism evidence="2 3">
    <name type="scientific">Anaeromyxobacter diazotrophicus</name>
    <dbReference type="NCBI Taxonomy" id="2590199"/>
    <lineage>
        <taxon>Bacteria</taxon>
        <taxon>Pseudomonadati</taxon>
        <taxon>Myxococcota</taxon>
        <taxon>Myxococcia</taxon>
        <taxon>Myxococcales</taxon>
        <taxon>Cystobacterineae</taxon>
        <taxon>Anaeromyxobacteraceae</taxon>
        <taxon>Anaeromyxobacter</taxon>
    </lineage>
</organism>
<dbReference type="GO" id="GO:0008270">
    <property type="term" value="F:zinc ion binding"/>
    <property type="evidence" value="ECO:0007669"/>
    <property type="project" value="UniProtKB-KW"/>
</dbReference>
<gene>
    <name evidence="2" type="ORF">AMYX_18140</name>
</gene>
<feature type="chain" id="PRO_5029678026" description="NHL repeat containing protein" evidence="1">
    <location>
        <begin position="26"/>
        <end position="298"/>
    </location>
</feature>
<proteinExistence type="predicted"/>
<dbReference type="GO" id="GO:0000209">
    <property type="term" value="P:protein polyubiquitination"/>
    <property type="evidence" value="ECO:0007669"/>
    <property type="project" value="TreeGrafter"/>
</dbReference>
<accession>A0A7I9VKY3</accession>
<dbReference type="InterPro" id="IPR011042">
    <property type="entry name" value="6-blade_b-propeller_TolB-like"/>
</dbReference>
<dbReference type="RefSeq" id="WP_235969541.1">
    <property type="nucleotide sequence ID" value="NZ_BJTG01000004.1"/>
</dbReference>
<dbReference type="Proteomes" id="UP000503640">
    <property type="component" value="Unassembled WGS sequence"/>
</dbReference>
<dbReference type="PANTHER" id="PTHR24104">
    <property type="entry name" value="E3 UBIQUITIN-PROTEIN LIGASE NHLRC1-RELATED"/>
    <property type="match status" value="1"/>
</dbReference>
<keyword evidence="3" id="KW-1185">Reference proteome</keyword>
<sequence length="298" mass="31559">MTVPTPRKMAALLAGLLLVPAAASAEPVAFLFEQALYQDAKEAPLKTPEGVACSEEKVVVADTGNGRLLSYPFKNGRLGAGAELKLVQVSYPTRVQLDSHGGILVLDGKTHRIARLDDKGAFGGLVEPRGVANASSVVVGSFKVDASDNLYLLDVAGRRVLVLEANGGGRQLELPAGGQFTDVAVDAAGTLYALDAVGAAVWAAEKGSSAFHALTKGMKDRMNFPVYLTARQGKLFLVDAHGNGIVVLGIDGSFQGRQLSIGWNEGFVYYPSQLCFTQSAAFVADRYNNRVQEFSLVQ</sequence>
<comment type="caution">
    <text evidence="2">The sequence shown here is derived from an EMBL/GenBank/DDBJ whole genome shotgun (WGS) entry which is preliminary data.</text>
</comment>
<dbReference type="EMBL" id="BJTG01000004">
    <property type="protein sequence ID" value="GEJ57073.1"/>
    <property type="molecule type" value="Genomic_DNA"/>
</dbReference>
<evidence type="ECO:0000313" key="2">
    <source>
        <dbReference type="EMBL" id="GEJ57073.1"/>
    </source>
</evidence>
<protein>
    <recommendedName>
        <fullName evidence="4">NHL repeat containing protein</fullName>
    </recommendedName>
</protein>
<keyword evidence="1" id="KW-0732">Signal</keyword>
<dbReference type="SUPFAM" id="SSF101898">
    <property type="entry name" value="NHL repeat"/>
    <property type="match status" value="1"/>
</dbReference>
<dbReference type="AlphaFoldDB" id="A0A7I9VKY3"/>
<dbReference type="CDD" id="cd05819">
    <property type="entry name" value="NHL"/>
    <property type="match status" value="1"/>
</dbReference>
<dbReference type="Gene3D" id="2.120.10.30">
    <property type="entry name" value="TolB, C-terminal domain"/>
    <property type="match status" value="1"/>
</dbReference>
<feature type="signal peptide" evidence="1">
    <location>
        <begin position="1"/>
        <end position="25"/>
    </location>
</feature>
<reference evidence="3" key="1">
    <citation type="journal article" date="2020" name="Appl. Environ. Microbiol.">
        <title>Diazotrophic Anaeromyxobacter Isolates from Soils.</title>
        <authorList>
            <person name="Masuda Y."/>
            <person name="Yamanaka H."/>
            <person name="Xu Z.X."/>
            <person name="Shiratori Y."/>
            <person name="Aono T."/>
            <person name="Amachi S."/>
            <person name="Senoo K."/>
            <person name="Itoh H."/>
        </authorList>
    </citation>
    <scope>NUCLEOTIDE SEQUENCE [LARGE SCALE GENOMIC DNA]</scope>
    <source>
        <strain evidence="3">R267</strain>
    </source>
</reference>
<dbReference type="PANTHER" id="PTHR24104:SF25">
    <property type="entry name" value="PROTEIN LIN-41"/>
    <property type="match status" value="1"/>
</dbReference>
<evidence type="ECO:0000256" key="1">
    <source>
        <dbReference type="SAM" id="SignalP"/>
    </source>
</evidence>